<reference evidence="3 4" key="1">
    <citation type="submission" date="2014-03" db="EMBL/GenBank/DDBJ databases">
        <title>Draft Genome Sequences of Four Burkholderia Strains.</title>
        <authorList>
            <person name="Liu X.Y."/>
            <person name="Li C.X."/>
            <person name="Xu J.H."/>
        </authorList>
    </citation>
    <scope>NUCLEOTIDE SEQUENCE [LARGE SCALE GENOMIC DNA]</scope>
    <source>
        <strain evidence="3 4">R27</strain>
    </source>
</reference>
<evidence type="ECO:0000256" key="2">
    <source>
        <dbReference type="SAM" id="SignalP"/>
    </source>
</evidence>
<feature type="compositionally biased region" description="Low complexity" evidence="1">
    <location>
        <begin position="37"/>
        <end position="54"/>
    </location>
</feature>
<dbReference type="AlphaFoldDB" id="A0A069NID4"/>
<accession>A0A069NID4</accession>
<organism evidence="3 4">
    <name type="scientific">Caballeronia grimmiae</name>
    <dbReference type="NCBI Taxonomy" id="1071679"/>
    <lineage>
        <taxon>Bacteria</taxon>
        <taxon>Pseudomonadati</taxon>
        <taxon>Pseudomonadota</taxon>
        <taxon>Betaproteobacteria</taxon>
        <taxon>Burkholderiales</taxon>
        <taxon>Burkholderiaceae</taxon>
        <taxon>Caballeronia</taxon>
    </lineage>
</organism>
<dbReference type="eggNOG" id="ENOG50316MI">
    <property type="taxonomic scope" value="Bacteria"/>
</dbReference>
<name>A0A069NID4_9BURK</name>
<dbReference type="EMBL" id="JFHE01000037">
    <property type="protein sequence ID" value="KDR28208.1"/>
    <property type="molecule type" value="Genomic_DNA"/>
</dbReference>
<dbReference type="RefSeq" id="WP_035969204.1">
    <property type="nucleotide sequence ID" value="NZ_BMEG01000012.1"/>
</dbReference>
<feature type="signal peptide" evidence="2">
    <location>
        <begin position="1"/>
        <end position="21"/>
    </location>
</feature>
<gene>
    <name evidence="3" type="ORF">BG57_19745</name>
</gene>
<feature type="chain" id="PRO_5001663663" evidence="2">
    <location>
        <begin position="22"/>
        <end position="85"/>
    </location>
</feature>
<evidence type="ECO:0000313" key="3">
    <source>
        <dbReference type="EMBL" id="KDR28208.1"/>
    </source>
</evidence>
<comment type="caution">
    <text evidence="3">The sequence shown here is derived from an EMBL/GenBank/DDBJ whole genome shotgun (WGS) entry which is preliminary data.</text>
</comment>
<feature type="region of interest" description="Disordered" evidence="1">
    <location>
        <begin position="36"/>
        <end position="85"/>
    </location>
</feature>
<dbReference type="Proteomes" id="UP000027439">
    <property type="component" value="Unassembled WGS sequence"/>
</dbReference>
<protein>
    <submittedName>
        <fullName evidence="3">Uncharacterized protein</fullName>
    </submittedName>
</protein>
<evidence type="ECO:0000313" key="4">
    <source>
        <dbReference type="Proteomes" id="UP000027439"/>
    </source>
</evidence>
<proteinExistence type="predicted"/>
<evidence type="ECO:0000256" key="1">
    <source>
        <dbReference type="SAM" id="MobiDB-lite"/>
    </source>
</evidence>
<sequence length="85" mass="8751">MKASTLLVRGALLALAGVAAAGQAQPPLASSELRLGARTSAASQQNAARARTATPPAPRGDLRGDIASNARARPDNDREERSPQH</sequence>
<feature type="compositionally biased region" description="Basic and acidic residues" evidence="1">
    <location>
        <begin position="72"/>
        <end position="85"/>
    </location>
</feature>
<keyword evidence="2" id="KW-0732">Signal</keyword>